<sequence>MPSGAAAYDVIPVKPVGIKEGAIQPGDRLYIRVLNEPDLTSEQYWVDGGGKVQMPLAGELDASGRTIGELREEITERLAARYIRDPQVAISIVEHNKSSVTVEGQVQKAGRFEASPGMTLLGALALAQSTTKDAKLDEVVVFREVNGERLVARFHLGYIRAGRAPDPQIVAGDVVVVGRSAVKGTWHDILQAAPLFNAFYVFRNL</sequence>
<dbReference type="RefSeq" id="WP_273617644.1">
    <property type="nucleotide sequence ID" value="NZ_CP117417.1"/>
</dbReference>
<reference evidence="3 4" key="1">
    <citation type="submission" date="2023-02" db="EMBL/GenBank/DDBJ databases">
        <title>Genome sequence of Novosphingobium humi KACC 19094.</title>
        <authorList>
            <person name="Kim S."/>
            <person name="Heo J."/>
            <person name="Kwon S.-W."/>
        </authorList>
    </citation>
    <scope>NUCLEOTIDE SEQUENCE [LARGE SCALE GENOMIC DNA]</scope>
    <source>
        <strain evidence="3 4">KACC 19094</strain>
    </source>
</reference>
<protein>
    <submittedName>
        <fullName evidence="3">Polysaccharide export protein</fullName>
    </submittedName>
</protein>
<evidence type="ECO:0000256" key="1">
    <source>
        <dbReference type="ARBA" id="ARBA00022729"/>
    </source>
</evidence>
<accession>A0ABY7TVH4</accession>
<gene>
    <name evidence="3" type="ORF">PQ457_15300</name>
</gene>
<dbReference type="PANTHER" id="PTHR33619:SF3">
    <property type="entry name" value="POLYSACCHARIDE EXPORT PROTEIN GFCE-RELATED"/>
    <property type="match status" value="1"/>
</dbReference>
<dbReference type="InterPro" id="IPR003715">
    <property type="entry name" value="Poly_export_N"/>
</dbReference>
<evidence type="ECO:0000259" key="2">
    <source>
        <dbReference type="Pfam" id="PF02563"/>
    </source>
</evidence>
<name>A0ABY7TVH4_9SPHN</name>
<dbReference type="Gene3D" id="3.30.1950.10">
    <property type="entry name" value="wza like domain"/>
    <property type="match status" value="1"/>
</dbReference>
<dbReference type="EMBL" id="CP117417">
    <property type="protein sequence ID" value="WCT77263.1"/>
    <property type="molecule type" value="Genomic_DNA"/>
</dbReference>
<proteinExistence type="predicted"/>
<feature type="domain" description="Polysaccharide export protein N-terminal" evidence="2">
    <location>
        <begin position="22"/>
        <end position="92"/>
    </location>
</feature>
<evidence type="ECO:0000313" key="4">
    <source>
        <dbReference type="Proteomes" id="UP001218231"/>
    </source>
</evidence>
<dbReference type="Pfam" id="PF02563">
    <property type="entry name" value="Poly_export"/>
    <property type="match status" value="1"/>
</dbReference>
<dbReference type="InterPro" id="IPR049712">
    <property type="entry name" value="Poly_export"/>
</dbReference>
<keyword evidence="1" id="KW-0732">Signal</keyword>
<organism evidence="3 4">
    <name type="scientific">Novosphingobium humi</name>
    <dbReference type="NCBI Taxonomy" id="2282397"/>
    <lineage>
        <taxon>Bacteria</taxon>
        <taxon>Pseudomonadati</taxon>
        <taxon>Pseudomonadota</taxon>
        <taxon>Alphaproteobacteria</taxon>
        <taxon>Sphingomonadales</taxon>
        <taxon>Sphingomonadaceae</taxon>
        <taxon>Novosphingobium</taxon>
    </lineage>
</organism>
<dbReference type="PANTHER" id="PTHR33619">
    <property type="entry name" value="POLYSACCHARIDE EXPORT PROTEIN GFCE-RELATED"/>
    <property type="match status" value="1"/>
</dbReference>
<keyword evidence="4" id="KW-1185">Reference proteome</keyword>
<dbReference type="Proteomes" id="UP001218231">
    <property type="component" value="Chromosome"/>
</dbReference>
<evidence type="ECO:0000313" key="3">
    <source>
        <dbReference type="EMBL" id="WCT77263.1"/>
    </source>
</evidence>